<keyword evidence="4" id="KW-0460">Magnesium</keyword>
<protein>
    <submittedName>
        <fullName evidence="7">Haloacid dehalogenase</fullName>
    </submittedName>
</protein>
<proteinExistence type="inferred from homology"/>
<dbReference type="InterPro" id="IPR023214">
    <property type="entry name" value="HAD_sf"/>
</dbReference>
<dbReference type="RefSeq" id="WP_243330599.1">
    <property type="nucleotide sequence ID" value="NZ_AP027081.1"/>
</dbReference>
<dbReference type="PANTHER" id="PTHR12103">
    <property type="entry name" value="5'-NUCLEOTIDASE DOMAIN-CONTAINING"/>
    <property type="match status" value="1"/>
</dbReference>
<feature type="coiled-coil region" evidence="5">
    <location>
        <begin position="347"/>
        <end position="374"/>
    </location>
</feature>
<organism evidence="7 8">
    <name type="scientific">Mesoterricola sediminis</name>
    <dbReference type="NCBI Taxonomy" id="2927980"/>
    <lineage>
        <taxon>Bacteria</taxon>
        <taxon>Pseudomonadati</taxon>
        <taxon>Acidobacteriota</taxon>
        <taxon>Holophagae</taxon>
        <taxon>Holophagales</taxon>
        <taxon>Holophagaceae</taxon>
        <taxon>Mesoterricola</taxon>
    </lineage>
</organism>
<evidence type="ECO:0000313" key="7">
    <source>
        <dbReference type="EMBL" id="BDU77145.1"/>
    </source>
</evidence>
<reference evidence="7" key="1">
    <citation type="journal article" date="2023" name="Int. J. Syst. Evol. Microbiol.">
        <title>Mesoterricola silvestris gen. nov., sp. nov., Mesoterricola sediminis sp. nov., Geothrix oryzae sp. nov., Geothrix edaphica sp. nov., Geothrix rubra sp. nov., and Geothrix limicola sp. nov., six novel members of Acidobacteriota isolated from soils.</title>
        <authorList>
            <person name="Itoh H."/>
            <person name="Sugisawa Y."/>
            <person name="Mise K."/>
            <person name="Xu Z."/>
            <person name="Kuniyasu M."/>
            <person name="Ushijima N."/>
            <person name="Kawano K."/>
            <person name="Kobayashi E."/>
            <person name="Shiratori Y."/>
            <person name="Masuda Y."/>
            <person name="Senoo K."/>
        </authorList>
    </citation>
    <scope>NUCLEOTIDE SEQUENCE</scope>
    <source>
        <strain evidence="7">W786</strain>
    </source>
</reference>
<evidence type="ECO:0000313" key="8">
    <source>
        <dbReference type="Proteomes" id="UP001228113"/>
    </source>
</evidence>
<dbReference type="EMBL" id="AP027081">
    <property type="protein sequence ID" value="BDU77145.1"/>
    <property type="molecule type" value="Genomic_DNA"/>
</dbReference>
<evidence type="ECO:0000256" key="3">
    <source>
        <dbReference type="ARBA" id="ARBA00022801"/>
    </source>
</evidence>
<dbReference type="Pfam" id="PF05761">
    <property type="entry name" value="5_nucleotid"/>
    <property type="match status" value="1"/>
</dbReference>
<dbReference type="PIRSF" id="PIRSF017434">
    <property type="entry name" value="Purine_5'-nucleotidase"/>
    <property type="match status" value="1"/>
</dbReference>
<sequence>MHASADPSYQPLRSRGVFCNRTLNFRSLHAIGYDMDYTLVTYRVEAFERQVYEYARERFLEQGWPVGDLRFERDMVARGLVIDTQLGNVVKANRFGLVRRAQHGTEALPFQDQRVVYAATQVDLSEARWVFLNTLFSLSEGCLYAQLVDLLDQRLLPGVLGYRDLYERVREAVDAQHLEGRLKAEIARDPEQCVILDPETALTLQDQRHAGKKLLLITNSDWTFTSAMMAYSFDRFLEPGTTWRDLFDLVIVGARKPEFFTSRAPFFQVVTEDGLLRPVNGPLQPGVAYMGGSAAQVEKDLGISGDEILYVGDHMFGDVHVSKATLRWRTALVLRELEEEVEALEAFAGAERVIKEKMEEKERLEAQFSRTRLALQRLRAGYGPRGPETVHELEARMQELRGRLLPLDAEIAPMARAAAELTNGRWGLLTRAGNDKSHLARQVERYADVYTSRVSNFLHATPFVYLRSPRGSLPHDPTSPGAAAAPEGGTEG</sequence>
<feature type="region of interest" description="Disordered" evidence="6">
    <location>
        <begin position="471"/>
        <end position="492"/>
    </location>
</feature>
<accession>A0AA48GZ92</accession>
<keyword evidence="3" id="KW-0378">Hydrolase</keyword>
<gene>
    <name evidence="7" type="ORF">METESE_21030</name>
</gene>
<keyword evidence="5" id="KW-0175">Coiled coil</keyword>
<evidence type="ECO:0000256" key="2">
    <source>
        <dbReference type="ARBA" id="ARBA00022723"/>
    </source>
</evidence>
<keyword evidence="8" id="KW-1185">Reference proteome</keyword>
<comment type="similarity">
    <text evidence="1">Belongs to the 5'(3')-deoxyribonucleotidase family.</text>
</comment>
<evidence type="ECO:0000256" key="6">
    <source>
        <dbReference type="SAM" id="MobiDB-lite"/>
    </source>
</evidence>
<dbReference type="InterPro" id="IPR016695">
    <property type="entry name" value="Pur_nucleotidase"/>
</dbReference>
<dbReference type="Gene3D" id="3.40.50.1000">
    <property type="entry name" value="HAD superfamily/HAD-like"/>
    <property type="match status" value="1"/>
</dbReference>
<dbReference type="GO" id="GO:0008253">
    <property type="term" value="F:5'-nucleotidase activity"/>
    <property type="evidence" value="ECO:0007669"/>
    <property type="project" value="TreeGrafter"/>
</dbReference>
<dbReference type="InterPro" id="IPR036412">
    <property type="entry name" value="HAD-like_sf"/>
</dbReference>
<dbReference type="Proteomes" id="UP001228113">
    <property type="component" value="Chromosome"/>
</dbReference>
<keyword evidence="2" id="KW-0479">Metal-binding</keyword>
<dbReference type="AlphaFoldDB" id="A0AA48GZ92"/>
<feature type="compositionally biased region" description="Low complexity" evidence="6">
    <location>
        <begin position="480"/>
        <end position="492"/>
    </location>
</feature>
<dbReference type="GO" id="GO:0046872">
    <property type="term" value="F:metal ion binding"/>
    <property type="evidence" value="ECO:0007669"/>
    <property type="project" value="UniProtKB-KW"/>
</dbReference>
<name>A0AA48GZ92_9BACT</name>
<dbReference type="SUPFAM" id="SSF56784">
    <property type="entry name" value="HAD-like"/>
    <property type="match status" value="1"/>
</dbReference>
<dbReference type="InterPro" id="IPR008380">
    <property type="entry name" value="HAD-SF_hydro_IG_5-nucl"/>
</dbReference>
<evidence type="ECO:0000256" key="1">
    <source>
        <dbReference type="ARBA" id="ARBA00009589"/>
    </source>
</evidence>
<evidence type="ECO:0000256" key="4">
    <source>
        <dbReference type="ARBA" id="ARBA00022842"/>
    </source>
</evidence>
<evidence type="ECO:0000256" key="5">
    <source>
        <dbReference type="SAM" id="Coils"/>
    </source>
</evidence>
<dbReference type="KEGG" id="msea:METESE_21030"/>
<dbReference type="NCBIfam" id="TIGR02244">
    <property type="entry name" value="HAD-IG-Ncltidse"/>
    <property type="match status" value="1"/>
</dbReference>
<dbReference type="PANTHER" id="PTHR12103:SF22">
    <property type="entry name" value="HAD-SUPERFAMILY HYDROLASE, SUBFAMILY IG, 5'-NUCLEOTIDASE"/>
    <property type="match status" value="1"/>
</dbReference>